<organism evidence="1 2">
    <name type="scientific">Neophaeococcomyces mojaviensis</name>
    <dbReference type="NCBI Taxonomy" id="3383035"/>
    <lineage>
        <taxon>Eukaryota</taxon>
        <taxon>Fungi</taxon>
        <taxon>Dikarya</taxon>
        <taxon>Ascomycota</taxon>
        <taxon>Pezizomycotina</taxon>
        <taxon>Eurotiomycetes</taxon>
        <taxon>Chaetothyriomycetidae</taxon>
        <taxon>Chaetothyriales</taxon>
        <taxon>Chaetothyriales incertae sedis</taxon>
        <taxon>Neophaeococcomyces</taxon>
    </lineage>
</organism>
<dbReference type="Proteomes" id="UP001172386">
    <property type="component" value="Unassembled WGS sequence"/>
</dbReference>
<keyword evidence="2" id="KW-1185">Reference proteome</keyword>
<gene>
    <name evidence="1" type="ORF">H2198_010580</name>
</gene>
<name>A0ACC2ZRA2_9EURO</name>
<accession>A0ACC2ZRA2</accession>
<protein>
    <submittedName>
        <fullName evidence="1">Uncharacterized protein</fullName>
    </submittedName>
</protein>
<proteinExistence type="predicted"/>
<evidence type="ECO:0000313" key="2">
    <source>
        <dbReference type="Proteomes" id="UP001172386"/>
    </source>
</evidence>
<dbReference type="EMBL" id="JAPDRQ010000385">
    <property type="protein sequence ID" value="KAJ9650103.1"/>
    <property type="molecule type" value="Genomic_DNA"/>
</dbReference>
<evidence type="ECO:0000313" key="1">
    <source>
        <dbReference type="EMBL" id="KAJ9650103.1"/>
    </source>
</evidence>
<comment type="caution">
    <text evidence="1">The sequence shown here is derived from an EMBL/GenBank/DDBJ whole genome shotgun (WGS) entry which is preliminary data.</text>
</comment>
<sequence length="564" mass="60800">MSLETPQKNERTSLLPQVLLDPSQAPDTTENLHFRAIDPRQFRWLLTCVICAYTLAFFDSTLMASSHPVITSYFHASNAASWMSTVFYLTSTVSQPLYGRISDVIGRRPVYLFAIAMFGLATGWCALAPTVGSFIAARAFCGFGAGGVIAMSGILISDVVKLEFRGIYQSYLNGSYGFGCGLGAALGGLLCDRLGWRAAFGIQIPFIAAFMVLALFSTPSHLGPNLAQSQGVGMSGAFRSFDYLGAVVLTITVTSCIMGINLGGNVFPWTHPIVLISLLLFVIAAIVLVVVEKRATRPMLPLPLLSTFPNGNLMWSNFFLTILTAAVMFNVPLFLQAVKQMTPTASGLFMISPLVGVSIFSVISGFFINKTREMKPMMVMGVLASLVGVTTSTLLAPNTPEWALVLLIPWASIGQGFMFPSTTVAALAVNDQGEQAMVITTLNLVRNLGAIMGVATSSWILQTSLPIYLQNMVSGDDSVKREIIDHVRKSVAAIAGLSNEHKWEVIAAYSKALRTSFAFAFIFAGIAAFLVLPMKIPRLPRTGDEPPKVECRGRSNSIVGVDHC</sequence>
<reference evidence="1" key="1">
    <citation type="submission" date="2022-10" db="EMBL/GenBank/DDBJ databases">
        <title>Culturing micro-colonial fungi from biological soil crusts in the Mojave desert and describing Neophaeococcomyces mojavensis, and introducing the new genera and species Taxawa tesnikishii.</title>
        <authorList>
            <person name="Kurbessoian T."/>
            <person name="Stajich J.E."/>
        </authorList>
    </citation>
    <scope>NUCLEOTIDE SEQUENCE</scope>
    <source>
        <strain evidence="1">JES_112</strain>
    </source>
</reference>